<comment type="caution">
    <text evidence="1">The sequence shown here is derived from an EMBL/GenBank/DDBJ whole genome shotgun (WGS) entry which is preliminary data.</text>
</comment>
<dbReference type="AlphaFoldDB" id="A0AAD4LRT4"/>
<evidence type="ECO:0000313" key="2">
    <source>
        <dbReference type="Proteomes" id="UP001201163"/>
    </source>
</evidence>
<evidence type="ECO:0000313" key="1">
    <source>
        <dbReference type="EMBL" id="KAH8996783.1"/>
    </source>
</evidence>
<reference evidence="1" key="1">
    <citation type="submission" date="2022-01" db="EMBL/GenBank/DDBJ databases">
        <title>Comparative genomics reveals a dynamic genome evolution in the ectomycorrhizal milk-cap (Lactarius) mushrooms.</title>
        <authorList>
            <consortium name="DOE Joint Genome Institute"/>
            <person name="Lebreton A."/>
            <person name="Tang N."/>
            <person name="Kuo A."/>
            <person name="LaButti K."/>
            <person name="Drula E."/>
            <person name="Barry K."/>
            <person name="Clum A."/>
            <person name="Lipzen A."/>
            <person name="Mousain D."/>
            <person name="Ng V."/>
            <person name="Wang R."/>
            <person name="Wang X."/>
            <person name="Dai Y."/>
            <person name="Henrissat B."/>
            <person name="Grigoriev I.V."/>
            <person name="Guerin-Laguette A."/>
            <person name="Yu F."/>
            <person name="Martin F.M."/>
        </authorList>
    </citation>
    <scope>NUCLEOTIDE SEQUENCE</scope>
    <source>
        <strain evidence="1">QP</strain>
    </source>
</reference>
<dbReference type="Proteomes" id="UP001201163">
    <property type="component" value="Unassembled WGS sequence"/>
</dbReference>
<keyword evidence="2" id="KW-1185">Reference proteome</keyword>
<proteinExistence type="predicted"/>
<accession>A0AAD4LRT4</accession>
<dbReference type="EMBL" id="JAKELL010000008">
    <property type="protein sequence ID" value="KAH8996783.1"/>
    <property type="molecule type" value="Genomic_DNA"/>
</dbReference>
<sequence>MSALTQRLRSLLRRKSSGSYGYMQSFEGIPFYEARPPWWAKFTWGFIAADLIVTSTMTELTWTKWTLPPEKPGDAPVRRPAWQRAGLCLAHLSLGVGFATLLLVSRSRVVRILHVIPASSGAPKQLLIGGAHRHGARGAVVPFARTRIDPGRDGSEVILRIQDVRGHWWIGLNRARLRGVQVPAVRLRDAFMSEWGIRKTGGGDVDVGTGRWKSGPVLENW</sequence>
<protein>
    <submittedName>
        <fullName evidence="1">Uncharacterized protein</fullName>
    </submittedName>
</protein>
<name>A0AAD4LRT4_9AGAM</name>
<gene>
    <name evidence="1" type="ORF">EDB92DRAFT_1526575</name>
</gene>
<organism evidence="1 2">
    <name type="scientific">Lactarius akahatsu</name>
    <dbReference type="NCBI Taxonomy" id="416441"/>
    <lineage>
        <taxon>Eukaryota</taxon>
        <taxon>Fungi</taxon>
        <taxon>Dikarya</taxon>
        <taxon>Basidiomycota</taxon>
        <taxon>Agaricomycotina</taxon>
        <taxon>Agaricomycetes</taxon>
        <taxon>Russulales</taxon>
        <taxon>Russulaceae</taxon>
        <taxon>Lactarius</taxon>
    </lineage>
</organism>